<feature type="transmembrane region" description="Helical" evidence="33">
    <location>
        <begin position="519"/>
        <end position="543"/>
    </location>
</feature>
<feature type="disulfide bond" evidence="32">
    <location>
        <begin position="604"/>
        <end position="610"/>
    </location>
</feature>
<feature type="chain" id="PRO_5042633296" description="Transmembrane protein gp41" evidence="32">
    <location>
        <begin position="519"/>
        <end position="870"/>
    </location>
</feature>
<comment type="subcellular location">
    <subcellularLocation>
        <location evidence="3">Host cell membrane</location>
        <topology evidence="3">Peripheral membrane protein</topology>
    </subcellularLocation>
    <subcellularLocation>
        <location evidence="1">Host cell membrane</location>
        <topology evidence="1">Single-pass type I membrane protein</topology>
    </subcellularLocation>
    <subcellularLocation>
        <location evidence="2">Host endosome membrane</location>
        <topology evidence="2">Peripheral membrane protein</topology>
    </subcellularLocation>
    <subcellularLocation>
        <location evidence="5">Host endosome membrane</location>
        <topology evidence="5">Single-pass type I membrane protein</topology>
    </subcellularLocation>
    <subcellularLocation>
        <location evidence="6">Virion membrane</location>
        <topology evidence="6">Peripheral membrane protein</topology>
    </subcellularLocation>
    <subcellularLocation>
        <location evidence="4">Virion membrane</location>
        <topology evidence="4">Single-pass type I membrane protein</topology>
    </subcellularLocation>
</comment>
<feature type="domain" description="Human immunodeficiency virus 1 envelope glycoprotein Gp120" evidence="35">
    <location>
        <begin position="33"/>
        <end position="518"/>
    </location>
</feature>
<evidence type="ECO:0000313" key="40">
    <source>
        <dbReference type="EMBL" id="QIC97790.1"/>
    </source>
</evidence>
<keyword evidence="11 32" id="KW-0945">Host-virus interaction</keyword>
<evidence type="ECO:0000256" key="33">
    <source>
        <dbReference type="RuleBase" id="RU363095"/>
    </source>
</evidence>
<keyword evidence="7 32" id="KW-1168">Fusion of virus membrane with host membrane</keyword>
<dbReference type="GO" id="GO:0044175">
    <property type="term" value="C:host cell endosome membrane"/>
    <property type="evidence" value="ECO:0007669"/>
    <property type="project" value="UniProtKB-SubCell"/>
</dbReference>
<dbReference type="GO" id="GO:0019064">
    <property type="term" value="P:fusion of virus membrane with host plasma membrane"/>
    <property type="evidence" value="ECO:0007669"/>
    <property type="project" value="UniProtKB-UniRule"/>
</dbReference>
<dbReference type="EMBL" id="MN791643">
    <property type="protein sequence ID" value="QIC97820.1"/>
    <property type="molecule type" value="Genomic_RNA"/>
</dbReference>
<evidence type="ECO:0000259" key="35">
    <source>
        <dbReference type="Pfam" id="PF00516"/>
    </source>
</evidence>
<dbReference type="GO" id="GO:1903911">
    <property type="term" value="P:positive regulation of receptor clustering"/>
    <property type="evidence" value="ECO:0007669"/>
    <property type="project" value="UniProtKB-UniRule"/>
</dbReference>
<comment type="subunit">
    <text evidence="32">The mature envelope protein (Env) consists of a homotrimer of non-covalently associated gp120-gp41 heterodimers. The resulting complex protrudes from the virus surface as a spike. There seems to be as few as 10 spikes on the average virion. Surface protein gp120 interacts with host CD4, CCR5 and CXCR4. Gp120 also interacts with the C-type lectins CD209/DC-SIGN and CLEC4M/DC-SIGNR (collectively referred to as DC-SIGN(R)). Gp120 and gp41 interact with GalCer. Gp120 interacts with host ITGA4/ITGB7 complex; on CD4+ T-cells, this interaction results in rapid activation of integrin ITGAL/LFA-1, which facilitates efficient cell-to-cell spreading of HIV-1. Gp120 interacts with cell-associated heparan sulfate; this interaction increases virus infectivity on permissive cells and may be involved in infection of CD4- cells.</text>
</comment>
<dbReference type="GO" id="GO:1903908">
    <property type="term" value="P:positive regulation of plasma membrane raft polarization"/>
    <property type="evidence" value="ECO:0007669"/>
    <property type="project" value="UniProtKB-UniRule"/>
</dbReference>
<dbReference type="GO" id="GO:0019031">
    <property type="term" value="C:viral envelope"/>
    <property type="evidence" value="ECO:0007669"/>
    <property type="project" value="UniProtKB-KW"/>
</dbReference>
<protein>
    <recommendedName>
        <fullName evidence="32">Envelope glycoprotein gp160</fullName>
    </recommendedName>
    <alternativeName>
        <fullName evidence="32">Env polyprotein</fullName>
    </alternativeName>
    <component>
        <recommendedName>
            <fullName evidence="32">Surface protein gp120</fullName>
            <shortName evidence="32">SU</shortName>
        </recommendedName>
        <alternativeName>
            <fullName evidence="32">Glycoprotein 120</fullName>
            <shortName evidence="32">gp120</shortName>
        </alternativeName>
    </component>
    <component>
        <recommendedName>
            <fullName evidence="32">Transmembrane protein gp41</fullName>
            <shortName evidence="32">TM</shortName>
        </recommendedName>
        <alternativeName>
            <fullName evidence="32">Glycoprotein 41</fullName>
            <shortName evidence="32">gp41</shortName>
        </alternativeName>
    </component>
</protein>
<dbReference type="EMBL" id="MN791645">
    <property type="protein sequence ID" value="QIC97832.1"/>
    <property type="molecule type" value="Genomic_RNA"/>
</dbReference>
<feature type="site" description="Cleavage; by host furin" evidence="32">
    <location>
        <begin position="518"/>
        <end position="519"/>
    </location>
</feature>
<evidence type="ECO:0000256" key="22">
    <source>
        <dbReference type="ARBA" id="ARBA00022989"/>
    </source>
</evidence>
<evidence type="ECO:0000256" key="18">
    <source>
        <dbReference type="ARBA" id="ARBA00022844"/>
    </source>
</evidence>
<evidence type="ECO:0000256" key="8">
    <source>
        <dbReference type="ARBA" id="ARBA00022510"/>
    </source>
</evidence>
<comment type="function">
    <text evidence="32">Envelope glycoprotein gp160: Oligomerizes in the host endoplasmic reticulum into predominantly trimers. In a second time, gp160 transits in the host Golgi, where glycosylation is completed. The precursor is then proteolytically cleaved in the trans-Golgi and thereby activated by cellular furin or furin-like proteases to produce gp120 and gp41.</text>
</comment>
<dbReference type="SUPFAM" id="SSF58069">
    <property type="entry name" value="Virus ectodomain"/>
    <property type="match status" value="1"/>
</dbReference>
<comment type="caution">
    <text evidence="32 33">Lacks conserved residue(s) required for the propagation of feature annotation.</text>
</comment>
<evidence type="ECO:0000313" key="42">
    <source>
        <dbReference type="EMBL" id="QIC97832.1"/>
    </source>
</evidence>
<dbReference type="GO" id="GO:0075512">
    <property type="term" value="P:clathrin-dependent endocytosis of virus by host cell"/>
    <property type="evidence" value="ECO:0007669"/>
    <property type="project" value="UniProtKB-UniRule"/>
</dbReference>
<feature type="region of interest" description="MPER; binding to GalCer" evidence="32">
    <location>
        <begin position="668"/>
        <end position="689"/>
    </location>
</feature>
<keyword evidence="17 32" id="KW-1161">Viral attachment to host cell</keyword>
<dbReference type="InterPro" id="IPR037527">
    <property type="entry name" value="Gp160"/>
</dbReference>
<evidence type="ECO:0000256" key="23">
    <source>
        <dbReference type="ARBA" id="ARBA00023046"/>
    </source>
</evidence>
<dbReference type="SUPFAM" id="SSF56502">
    <property type="entry name" value="gp120 core"/>
    <property type="match status" value="2"/>
</dbReference>
<dbReference type="HAMAP" id="MF_04083">
    <property type="entry name" value="HIV_ENV"/>
    <property type="match status" value="1"/>
</dbReference>
<keyword evidence="9 32" id="KW-1032">Host cell membrane</keyword>
<keyword evidence="15 32" id="KW-0053">Apoptosis</keyword>
<evidence type="ECO:0000259" key="36">
    <source>
        <dbReference type="Pfam" id="PF00517"/>
    </source>
</evidence>
<comment type="PTM">
    <text evidence="32">Highly glycosylated by host. The high number of glycan on the protein is reffered to as 'glycan shield' because it contributes to hide protein sequence from adaptive immune system.</text>
</comment>
<keyword evidence="16 32" id="KW-0732">Signal</keyword>
<dbReference type="GO" id="GO:0019082">
    <property type="term" value="P:viral protein processing"/>
    <property type="evidence" value="ECO:0007669"/>
    <property type="project" value="UniProtKB-UniRule"/>
</dbReference>
<evidence type="ECO:0000256" key="27">
    <source>
        <dbReference type="ARBA" id="ARBA00023157"/>
    </source>
</evidence>
<feature type="region of interest" description="V5" evidence="32">
    <location>
        <begin position="468"/>
        <end position="478"/>
    </location>
</feature>
<comment type="function">
    <text evidence="32">Surface protein gp120: Attaches the virus to the host lymphoid cell by binding to the primary receptor CD4. This interaction induces a structural rearrangement creating a high affinity binding site for a chemokine coreceptor like CXCR4 and/or CCR5. Acts as a ligand for CD209/DC-SIGN and CLEC4M/DC-SIGNR, which are respectively found on dendritic cells (DCs), and on endothelial cells of liver sinusoids and lymph node sinuses. These interactions allow capture of viral particles at mucosal surfaces by these cells and subsequent transmission to permissive cells. HIV subverts the migration properties of dendritic cells to gain access to CD4+ T-cells in lymph nodes. Virus transmission to permissive T-cells occurs either in trans (without DCs infection, through viral capture and transmission), or in cis (following DCs productive infection, through the usual CD4-gp120 interaction), thereby inducing a robust infection. In trans infection, bound virions remain infectious over days and it is proposed that they are not degraded, but protected in non-lysosomal acidic organelles within the DCs close to the cell membrane thus contributing to the viral infectious potential during DCs' migration from the periphery to the lymphoid tissues. On arrival at lymphoid tissues, intact virions recycle back to DCs' cell surface allowing virus transmission to CD4+ T-cells.</text>
</comment>
<evidence type="ECO:0000256" key="1">
    <source>
        <dbReference type="ARBA" id="ARBA00004402"/>
    </source>
</evidence>
<keyword evidence="19 32" id="KW-1043">Host membrane</keyword>
<evidence type="ECO:0000256" key="11">
    <source>
        <dbReference type="ARBA" id="ARBA00022581"/>
    </source>
</evidence>
<comment type="subcellular location">
    <molecule>Surface protein gp120</molecule>
    <subcellularLocation>
        <location evidence="32">Virion membrane</location>
        <topology evidence="32">Peripheral membrane protein</topology>
    </subcellularLocation>
    <subcellularLocation>
        <location evidence="32">Host cell membrane</location>
        <topology evidence="32">Peripheral membrane protein</topology>
    </subcellularLocation>
    <subcellularLocation>
        <location evidence="32">Host endosome membrane</location>
        <topology evidence="32">Single-pass type I membrane protein</topology>
    </subcellularLocation>
    <text evidence="32">The surface protein is not anchored to the viral envelope, but associates with the extravirion surface through its binding to TM. It is probably concentrated at the site of budding and incorporated into the virions possibly by contacts between the cytoplasmic tail of Env and the N-terminus of Gag.</text>
</comment>
<evidence type="ECO:0000256" key="10">
    <source>
        <dbReference type="ARBA" id="ARBA00022570"/>
    </source>
</evidence>
<evidence type="ECO:0000256" key="16">
    <source>
        <dbReference type="ARBA" id="ARBA00022729"/>
    </source>
</evidence>
<organism evidence="42">
    <name type="scientific">Human immunodeficiency virus type 1</name>
    <name type="common">HIV-1</name>
    <dbReference type="NCBI Taxonomy" id="11676"/>
    <lineage>
        <taxon>Viruses</taxon>
        <taxon>Riboviria</taxon>
        <taxon>Pararnavirae</taxon>
        <taxon>Artverviricota</taxon>
        <taxon>Revtraviricetes</taxon>
        <taxon>Ortervirales</taxon>
        <taxon>Retroviridae</taxon>
        <taxon>Orthoretrovirinae</taxon>
        <taxon>Lentivirus</taxon>
        <taxon>Lentivirus humimdef1</taxon>
    </lineage>
</organism>
<dbReference type="InterPro" id="IPR000777">
    <property type="entry name" value="HIV1_Gp120"/>
</dbReference>
<keyword evidence="25 32" id="KW-0472">Membrane</keyword>
<feature type="topological domain" description="Cytoplasmic" evidence="32">
    <location>
        <begin position="712"/>
        <end position="870"/>
    </location>
</feature>
<evidence type="ECO:0000256" key="32">
    <source>
        <dbReference type="HAMAP-Rule" id="MF_04083"/>
    </source>
</evidence>
<feature type="short sequence motif" description="Di-leucine internalization motif" evidence="32">
    <location>
        <begin position="869"/>
        <end position="870"/>
    </location>
</feature>
<comment type="domain">
    <text evidence="32">The CD4-binding region is targeted by the antibody b12.</text>
</comment>
<dbReference type="EMBL" id="MN791638">
    <property type="protein sequence ID" value="QIC97790.1"/>
    <property type="molecule type" value="Genomic_RNA"/>
</dbReference>
<evidence type="ECO:0000256" key="13">
    <source>
        <dbReference type="ARBA" id="ARBA00022685"/>
    </source>
</evidence>
<evidence type="ECO:0000256" key="24">
    <source>
        <dbReference type="ARBA" id="ARBA00023054"/>
    </source>
</evidence>
<organismHost>
    <name type="scientific">Homo sapiens</name>
    <name type="common">Human</name>
    <dbReference type="NCBI Taxonomy" id="9606"/>
</organismHost>
<dbReference type="InterPro" id="IPR036377">
    <property type="entry name" value="Gp120_core_sf"/>
</dbReference>
<dbReference type="Pfam" id="PF00517">
    <property type="entry name" value="GP41"/>
    <property type="match status" value="1"/>
</dbReference>
<evidence type="ECO:0000256" key="5">
    <source>
        <dbReference type="ARBA" id="ARBA00004578"/>
    </source>
</evidence>
<feature type="short sequence motif" description="YXXL motif; contains endocytosis signal" evidence="32">
    <location>
        <begin position="718"/>
        <end position="721"/>
    </location>
</feature>
<keyword evidence="30 32" id="KW-0449">Lipoprotein</keyword>
<dbReference type="GO" id="GO:0005198">
    <property type="term" value="F:structural molecule activity"/>
    <property type="evidence" value="ECO:0007669"/>
    <property type="project" value="UniProtKB-UniRule"/>
</dbReference>
<comment type="domain">
    <text evidence="32">The YXXL motif is involved in determining the exact site of viral release at the surface of infected mononuclear cells and promotes endocytosis. YXXL and di-leucine endocytosis motifs interact directly or indirectly with the clathrin adapter complexes, opperate independently, and their activities are not additive.</text>
</comment>
<evidence type="ECO:0000256" key="3">
    <source>
        <dbReference type="ARBA" id="ARBA00004505"/>
    </source>
</evidence>
<evidence type="ECO:0000256" key="7">
    <source>
        <dbReference type="ARBA" id="ARBA00022506"/>
    </source>
</evidence>
<dbReference type="FunFam" id="1.20.5.490:FF:000001">
    <property type="entry name" value="Envelope glycoprotein gp160"/>
    <property type="match status" value="1"/>
</dbReference>
<keyword evidence="8 32" id="KW-1170">Fusion of virus membrane with host endosomal membrane</keyword>
<comment type="function">
    <text evidence="32">Transmembrane protein gp41: Acts as a class I viral fusion protein. Under the current model, the protein has at least 3 conformational states: pre-fusion native state, pre-hairpin intermediate state, and post-fusion hairpin state. During fusion of viral and target intracellular membranes, the coiled coil regions (heptad repeats) assume a trimer-of-hairpins structure, positioning the fusion peptide in close proximity to the C-terminal region of the ectodomain. The formation of this structure appears to drive apposition and subsequent fusion of viral and target cell membranes. Complete fusion occurs in host cell endosomes and is dynamin-dependent, however some lipid transfer might occur at the plasma membrane. The virus undergoes clathrin-dependent internalization long before endosomal fusion, thus minimizing the surface exposure of conserved viral epitopes during fusion and reducing the efficacy of inhibitors targeting these epitopes. Membranes fusion leads to delivery of the nucleocapsid into the cytoplasm.</text>
</comment>
<dbReference type="GO" id="GO:0020002">
    <property type="term" value="C:host cell plasma membrane"/>
    <property type="evidence" value="ECO:0007669"/>
    <property type="project" value="UniProtKB-SubCell"/>
</dbReference>
<dbReference type="FunFam" id="1.10.287.210:FF:000001">
    <property type="entry name" value="Envelope glycoprotein gp160"/>
    <property type="match status" value="1"/>
</dbReference>
<gene>
    <name evidence="32 42" type="primary">env</name>
</gene>
<proteinExistence type="inferred from homology"/>
<comment type="subcellular location">
    <molecule>Transmembrane protein gp41</molecule>
    <subcellularLocation>
        <location evidence="32">Virion membrane</location>
        <topology evidence="32">Single-pass type I membrane protein</topology>
    </subcellularLocation>
    <subcellularLocation>
        <location evidence="32">Host cell membrane</location>
        <topology evidence="32">Single-pass type I membrane protein</topology>
    </subcellularLocation>
    <subcellularLocation>
        <location evidence="32">Host endosome membrane</location>
        <topology evidence="32">Single-pass type I membrane protein</topology>
    </subcellularLocation>
    <text evidence="32">It is probably concentrated at the site of budding and incorporated into the virions possibly by contacts between the cytoplasmic tail of Env and the N-terminus of Gag.</text>
</comment>
<evidence type="ECO:0000256" key="15">
    <source>
        <dbReference type="ARBA" id="ARBA00022703"/>
    </source>
</evidence>
<feature type="lipid moiety-binding region" description="S-palmitoyl cysteine; by host" evidence="32">
    <location>
        <position position="771"/>
    </location>
</feature>
<dbReference type="FunFam" id="2.170.40.20:FF:000004">
    <property type="entry name" value="Envelope glycoprotein gp160"/>
    <property type="match status" value="1"/>
</dbReference>
<keyword evidence="18 32" id="KW-0946">Virion</keyword>
<dbReference type="EMBL" id="MN791637">
    <property type="protein sequence ID" value="QIC97784.1"/>
    <property type="molecule type" value="Genomic_RNA"/>
</dbReference>
<comment type="PTM">
    <text evidence="32">Specific enzymatic cleavages in vivo yield mature proteins. Envelope glycoproteins are synthesized as a inactive precursor that is heavily N-glycosylated and processed likely by host cell furin in the Golgi to yield the mature SU and TM proteins. The cleavage site between SU and TM requires the minimal sequence [KR]-X-[KR]-R. About 2 of the 9 disulfide bonds of gp41 are reduced by P4HB/PDI, following binding to CD4 receptor.</text>
</comment>
<evidence type="ECO:0000256" key="30">
    <source>
        <dbReference type="ARBA" id="ARBA00023288"/>
    </source>
</evidence>
<evidence type="ECO:0000256" key="26">
    <source>
        <dbReference type="ARBA" id="ARBA00023139"/>
    </source>
</evidence>
<keyword evidence="14 32" id="KW-0812">Transmembrane</keyword>
<evidence type="ECO:0000256" key="6">
    <source>
        <dbReference type="ARBA" id="ARBA00004650"/>
    </source>
</evidence>
<feature type="chain" id="PRO_5042633297" description="Envelope glycoprotein gp160" evidence="32">
    <location>
        <begin position="32"/>
        <end position="870"/>
    </location>
</feature>
<evidence type="ECO:0000313" key="39">
    <source>
        <dbReference type="EMBL" id="QIC97784.1"/>
    </source>
</evidence>
<evidence type="ECO:0000256" key="17">
    <source>
        <dbReference type="ARBA" id="ARBA00022804"/>
    </source>
</evidence>
<comment type="domain">
    <text evidence="32">The membrane proximal external region (MPER) present in gp41 is a tryptophan-rich region recognized by the antibodies 2F5, Z13, and 4E10. MPER seems to play a role in fusion.</text>
</comment>
<dbReference type="InterPro" id="IPR000328">
    <property type="entry name" value="GP41-like"/>
</dbReference>
<reference evidence="42" key="1">
    <citation type="journal article" date="2020" name="PLoS Pathog.">
        <title>Molecular dating and viral load growth rates suggested that the eclipse phase lasted about a week in HIV-1 infected adults in East Africa and Thailand.</title>
        <authorList>
            <consortium name="RV217 Study Team"/>
            <person name="Rolland M."/>
            <person name="Tovanabutra S."/>
            <person name="Dearlove B."/>
            <person name="Li Y."/>
            <person name="Owen C.L."/>
            <person name="Lewitus E."/>
            <person name="Sanders-Buell E."/>
            <person name="Bose M."/>
            <person name="O'Sullivan A."/>
            <person name="Rossenkhan R."/>
            <person name="Labuschagne J.P.L."/>
            <person name="Edlefsen P.T."/>
            <person name="Reeves D.B."/>
            <person name="Kijak G."/>
            <person name="Miller S."/>
            <person name="Poltavee K."/>
            <person name="Lee J."/>
            <person name="Bonar L."/>
            <person name="Harbolick E."/>
            <person name="Ahani B."/>
            <person name="Pham P."/>
            <person name="Kibuuka H."/>
            <person name="Maganga L."/>
            <person name="Nitayaphan S."/>
            <person name="Sawe F.K."/>
            <person name="Eller L.A."/>
            <person name="Gramzinski R."/>
            <person name="Kim J.H."/>
            <person name="Michael N.L."/>
            <person name="Robb M.L."/>
        </authorList>
    </citation>
    <scope>NUCLEOTIDE SEQUENCE</scope>
    <source>
        <strain evidence="37">20502v01_05</strain>
        <strain evidence="38">20502v01_14</strain>
        <strain evidence="39">20502v01_15</strain>
        <strain evidence="40">20502v01_16</strain>
        <strain evidence="41">20502v01_21</strain>
        <strain evidence="42">20502v01_23</strain>
    </source>
</reference>
<evidence type="ECO:0000256" key="21">
    <source>
        <dbReference type="ARBA" id="ARBA00022890"/>
    </source>
</evidence>
<dbReference type="CDD" id="cd09909">
    <property type="entry name" value="HIV-1-like_HR1-HR2"/>
    <property type="match status" value="1"/>
</dbReference>
<sequence length="870" mass="98331">MRAMETQRNCQNLWRWGTLLFGMMITYSVAENLWVTVYYGVPVWKEADTILFCASDAKAYEPEAHNVWATHACVPTDPNPQEIKLENVTEDFNMWKNNMVEQMHTDIISLWDQSLKPCVKLTPLCVTLDCTDYWNNSSAENNTRTRNTTSLDQEKGEIKNCSYNMTTELRDKKRQVHSLFYRLDIVPLSNSSNDNSSKEYRLINCNTSAIAQACPKISFEPIPIHYCAPAGFAILKCNNKTFNGTGPCTNVSTVQCTHGIKPVVTTQLLLNGSLAEGEIQIRSENISDNVKTIIVQLNESVVINCTRPNNNTRKSMRIGPGQAFYATGEITGNIRKAHCNVSKSEWNRTLHKVAEKLRSYFKNKTIIFDSSPPGGDLEITTHSFNCAGEFFYCNTSGLFNSTWNHNANMSETNNTGSNDTITLPCRIKQIVRMWQRVGQAMYAPPIPGMIRCQSNITGLLLTRDGGINSTGNETFRPGGGDMRDNWRSELYKYKVVKIEPLGVAPTRARRRVVQREKRAALGALFIGFLGAAGSTMGAASVTLTVQARQLLSGIVQQQSNLLKAIEAQQHLLQLTVWGIKQLQARVLAVERYLKDQQLLGIWGCSGKLICTTNVPWNSSWSNKSYDEIWGNMTWLEWEREIDNYTGHIYRLIEDSQNQQEMNEQDLLALDKWASLWNWFDITNWLWYIKLFVMIVGGIIGLRIVFTVLSLVNRVRQGYSPLSFQTLLPTPRGPHDRPEGTGEEGGEQGRDSSIRLVNGFSALIWDDLRNLCLFSYHRLRDLILIAARAVELLGHSSLKGLRLGWEGLKYLGNLLLYWGRELRISAVSLVDTLAIVVAGWTDRVIELGQTIGRAILHIPRRIRQGLERALL</sequence>
<feature type="disulfide bond" evidence="32">
    <location>
        <begin position="227"/>
        <end position="256"/>
    </location>
</feature>
<dbReference type="FunFam" id="2.170.40.20:FF:000003">
    <property type="entry name" value="Envelope glycoprotein gp160"/>
    <property type="match status" value="1"/>
</dbReference>
<comment type="PTM">
    <text evidence="32">Palmitoylation of the transmembrane protein and of Env polyprotein (prior to its proteolytic cleavage) is essential for their association with host cell membrane lipid rafts. Palmitoylation is therefore required for envelope trafficking to classical lipid rafts, but not for viral replication.</text>
</comment>
<evidence type="ECO:0000256" key="19">
    <source>
        <dbReference type="ARBA" id="ARBA00022870"/>
    </source>
</evidence>
<keyword evidence="26 32" id="KW-0564">Palmitate</keyword>
<feature type="disulfide bond" evidence="32">
    <location>
        <begin position="53"/>
        <end position="73"/>
    </location>
</feature>
<comment type="domain">
    <text evidence="32 33">The 17 amino acids long immunosuppressive region is present in many retroviral envelope proteins. Synthetic peptides derived from this relatively conserved sequence inhibit immune function in vitro and in vivo.</text>
</comment>
<keyword evidence="29 32" id="KW-0899">Viral immunoevasion</keyword>
<dbReference type="Gene3D" id="1.20.5.490">
    <property type="entry name" value="Single helix bin"/>
    <property type="match status" value="1"/>
</dbReference>
<keyword evidence="13 32" id="KW-0165">Cleavage on pair of basic residues</keyword>
<dbReference type="Gene3D" id="2.170.40.20">
    <property type="entry name" value="Human immunodeficiency virus 1, Gp160, envelope glycoprotein"/>
    <property type="match status" value="2"/>
</dbReference>
<keyword evidence="10 32" id="KW-1165">Clathrin-mediated endocytosis of virus by host</keyword>
<comment type="miscellaneous">
    <text evidence="32">HIV-1 lineages are divided in three main groups, M (for Major), O (for Outlier), and N (for New, or Non-M, Non-O). The vast majority of strains found worldwide belong to the group M. Group O seems to be endemic to and largely confined to Cameroon and neighboring countries in West Central Africa, where these viruses represent a small minority of HIV-1 strains. The group N is represented by a limited number of isolates from Cameroonian persons. The group M is further subdivided in 9 clades or subtypes (A to D, F to H, J and K).</text>
</comment>
<evidence type="ECO:0000256" key="31">
    <source>
        <dbReference type="ARBA" id="ARBA00023296"/>
    </source>
</evidence>
<dbReference type="Gene3D" id="1.10.287.210">
    <property type="match status" value="1"/>
</dbReference>
<dbReference type="GO" id="GO:0016020">
    <property type="term" value="C:membrane"/>
    <property type="evidence" value="ECO:0007669"/>
    <property type="project" value="UniProtKB-UniRule"/>
</dbReference>
<feature type="disulfide bond" evidence="32">
    <location>
        <begin position="237"/>
        <end position="248"/>
    </location>
</feature>
<evidence type="ECO:0000256" key="20">
    <source>
        <dbReference type="ARBA" id="ARBA00022879"/>
    </source>
</evidence>
<evidence type="ECO:0000256" key="14">
    <source>
        <dbReference type="ARBA" id="ARBA00022692"/>
    </source>
</evidence>
<keyword evidence="31 32" id="KW-1160">Virus entry into host cell</keyword>
<evidence type="ECO:0000313" key="38">
    <source>
        <dbReference type="EMBL" id="QIC97778.1"/>
    </source>
</evidence>
<evidence type="ECO:0000256" key="4">
    <source>
        <dbReference type="ARBA" id="ARBA00004563"/>
    </source>
</evidence>
<evidence type="ECO:0000256" key="28">
    <source>
        <dbReference type="ARBA" id="ARBA00023180"/>
    </source>
</evidence>
<dbReference type="GO" id="GO:0019062">
    <property type="term" value="P:virion attachment to host cell"/>
    <property type="evidence" value="ECO:0007669"/>
    <property type="project" value="UniProtKB-UniRule"/>
</dbReference>
<keyword evidence="27 32" id="KW-1015">Disulfide bond</keyword>
<dbReference type="EMBL" id="MN791629">
    <property type="protein sequence ID" value="QIC97738.1"/>
    <property type="molecule type" value="Genomic_RNA"/>
</dbReference>
<evidence type="ECO:0000256" key="2">
    <source>
        <dbReference type="ARBA" id="ARBA00004433"/>
    </source>
</evidence>
<evidence type="ECO:0000256" key="12">
    <source>
        <dbReference type="ARBA" id="ARBA00022595"/>
    </source>
</evidence>
<dbReference type="Pfam" id="PF00516">
    <property type="entry name" value="GP120"/>
    <property type="match status" value="1"/>
</dbReference>
<keyword evidence="23 32" id="KW-1039">Host endosome</keyword>
<keyword evidence="20 32" id="KW-0261">Viral envelope protein</keyword>
<evidence type="ECO:0000256" key="25">
    <source>
        <dbReference type="ARBA" id="ARBA00023136"/>
    </source>
</evidence>
<keyword evidence="28 32" id="KW-0325">Glycoprotein</keyword>
<feature type="region of interest" description="Immunosuppression" evidence="32">
    <location>
        <begin position="580"/>
        <end position="598"/>
    </location>
</feature>
<evidence type="ECO:0000256" key="9">
    <source>
        <dbReference type="ARBA" id="ARBA00022511"/>
    </source>
</evidence>
<keyword evidence="21 32" id="KW-1164">Virus endocytosis by host</keyword>
<dbReference type="EMBL" id="MN791636">
    <property type="protein sequence ID" value="QIC97778.1"/>
    <property type="molecule type" value="Genomic_RNA"/>
</dbReference>
<evidence type="ECO:0000313" key="41">
    <source>
        <dbReference type="EMBL" id="QIC97820.1"/>
    </source>
</evidence>
<dbReference type="GO" id="GO:0055036">
    <property type="term" value="C:virion membrane"/>
    <property type="evidence" value="ECO:0007669"/>
    <property type="project" value="UniProtKB-SubCell"/>
</dbReference>
<keyword evidence="24 32" id="KW-0175">Coiled coil</keyword>
<feature type="region of interest" description="Disordered" evidence="34">
    <location>
        <begin position="725"/>
        <end position="750"/>
    </location>
</feature>
<accession>A0A6C1AA58</accession>
<comment type="domain">
    <text evidence="32">Some of the most genetically diverse regions of the viral genome are present in Env. They are called variable regions 1 through 5 (V1 through V5). Coreceptor usage of gp120 is determined mainly by the primary structure of the third variable region (V3) in the outer domain of gp120. The sequence of V3 determines which coreceptor, CCR5 and/or CXCR4 (corresponding to R5/macrophage, X4/T cell and R5X4/T cell and macrophage tropism), is used to trigger the fusion potential of the Env complex, and hence which cells the virus can infect. Binding to CCR5 involves a region adjacent in addition to V3.</text>
</comment>
<name>A0A6C1AA58_HV1</name>
<evidence type="ECO:0000256" key="29">
    <source>
        <dbReference type="ARBA" id="ARBA00023280"/>
    </source>
</evidence>
<evidence type="ECO:0000256" key="34">
    <source>
        <dbReference type="SAM" id="MobiDB-lite"/>
    </source>
</evidence>
<feature type="domain" description="Retroviral envelope protein GP41-like" evidence="36">
    <location>
        <begin position="536"/>
        <end position="726"/>
    </location>
</feature>
<dbReference type="GO" id="GO:0052031">
    <property type="term" value="P:symbiont-mediated perturbation of host defense response"/>
    <property type="evidence" value="ECO:0007669"/>
    <property type="project" value="UniProtKB-UniRule"/>
</dbReference>
<dbReference type="GO" id="GO:0039654">
    <property type="term" value="P:fusion of virus membrane with host endosome membrane"/>
    <property type="evidence" value="ECO:0007669"/>
    <property type="project" value="UniProtKB-UniRule"/>
</dbReference>
<feature type="transmembrane region" description="Helical" evidence="33">
    <location>
        <begin position="684"/>
        <end position="711"/>
    </location>
</feature>
<comment type="similarity">
    <text evidence="32">Belongs to the HIV-1 env protein family.</text>
</comment>
<comment type="miscellaneous">
    <text evidence="32">Inhibitors targeting HIV-1 viral envelope proteins are used as antiretroviral drugs. Attachment of virions to the cell surface via non-specific interactions and CD4 binding can be blocked by inhibitors that include cyanovirin-N, cyclotriazadisulfonamide analogs, PRO 2000, TNX 355 and PRO 542. In addition, BMS 806 can block CD4-induced conformational changes. Env interactions with the coreceptor molecules can be targeted by CCR5 antagonists including SCH-D, maraviroc (UK 427857) and aplaviroc (GW 873140), and the CXCR4 antagonist AMD 070. Fusion of viral and cellular membranes can be inhibited by peptides such as enfuvirtide and tifuvirtide (T 1249). Resistance to inhibitors associated with mutations in Env are observed. Most of the time, single mutations confer only a modest reduction in drug susceptibility. Combination of several mutations is usually required to develop a high-level drug resistance.</text>
</comment>
<keyword evidence="12 32" id="KW-1162">Viral penetration into host cytoplasm</keyword>
<evidence type="ECO:0000313" key="37">
    <source>
        <dbReference type="EMBL" id="QIC97738.1"/>
    </source>
</evidence>
<feature type="coiled-coil region" evidence="32">
    <location>
        <begin position="639"/>
        <end position="673"/>
    </location>
</feature>
<keyword evidence="22 32" id="KW-1133">Transmembrane helix</keyword>